<keyword evidence="3" id="KW-1185">Reference proteome</keyword>
<reference evidence="2" key="1">
    <citation type="submission" date="2022-03" db="EMBL/GenBank/DDBJ databases">
        <title>Draft Genome Sequence of Firmicute Strain S0AB, a Heterotrophic Iron/Sulfur-Oxidizing Extreme Acidophile.</title>
        <authorList>
            <person name="Vergara E."/>
            <person name="Pakostova E."/>
            <person name="Johnson D.B."/>
            <person name="Holmes D.S."/>
        </authorList>
    </citation>
    <scope>NUCLEOTIDE SEQUENCE</scope>
    <source>
        <strain evidence="2">S0AB</strain>
    </source>
</reference>
<accession>A0A9X1VBP7</accession>
<dbReference type="AlphaFoldDB" id="A0A9X1VBP7"/>
<name>A0A9X1VBP7_9BACL</name>
<evidence type="ECO:0000313" key="3">
    <source>
        <dbReference type="Proteomes" id="UP001139263"/>
    </source>
</evidence>
<sequence length="94" mass="10166">MEMTLFSQASLHTLAGTSLAVLVIVQAIKELPFIRQIPTQPLALLVGMILLLMLTPPIPPTPIKWATDLLNGLLSGFVAIGGWHVLVAKKTEKK</sequence>
<gene>
    <name evidence="2" type="ORF">MM817_03084</name>
</gene>
<comment type="caution">
    <text evidence="2">The sequence shown here is derived from an EMBL/GenBank/DDBJ whole genome shotgun (WGS) entry which is preliminary data.</text>
</comment>
<keyword evidence="1" id="KW-0472">Membrane</keyword>
<feature type="transmembrane region" description="Helical" evidence="1">
    <location>
        <begin position="70"/>
        <end position="88"/>
    </location>
</feature>
<dbReference type="Proteomes" id="UP001139263">
    <property type="component" value="Unassembled WGS sequence"/>
</dbReference>
<keyword evidence="1" id="KW-1133">Transmembrane helix</keyword>
<dbReference type="RefSeq" id="WP_241716736.1">
    <property type="nucleotide sequence ID" value="NZ_JALBUF010000026.1"/>
</dbReference>
<protein>
    <recommendedName>
        <fullName evidence="4">Holin</fullName>
    </recommendedName>
</protein>
<dbReference type="EMBL" id="JALBUF010000026">
    <property type="protein sequence ID" value="MCI0184787.1"/>
    <property type="molecule type" value="Genomic_DNA"/>
</dbReference>
<keyword evidence="1" id="KW-0812">Transmembrane</keyword>
<evidence type="ECO:0008006" key="4">
    <source>
        <dbReference type="Google" id="ProtNLM"/>
    </source>
</evidence>
<feature type="transmembrane region" description="Helical" evidence="1">
    <location>
        <begin position="6"/>
        <end position="28"/>
    </location>
</feature>
<evidence type="ECO:0000313" key="2">
    <source>
        <dbReference type="EMBL" id="MCI0184787.1"/>
    </source>
</evidence>
<feature type="transmembrane region" description="Helical" evidence="1">
    <location>
        <begin position="40"/>
        <end position="58"/>
    </location>
</feature>
<organism evidence="2 3">
    <name type="scientific">Sulfoacidibacillus ferrooxidans</name>
    <dbReference type="NCBI Taxonomy" id="2005001"/>
    <lineage>
        <taxon>Bacteria</taxon>
        <taxon>Bacillati</taxon>
        <taxon>Bacillota</taxon>
        <taxon>Bacilli</taxon>
        <taxon>Bacillales</taxon>
        <taxon>Alicyclobacillaceae</taxon>
        <taxon>Sulfoacidibacillus</taxon>
    </lineage>
</organism>
<proteinExistence type="predicted"/>
<evidence type="ECO:0000256" key="1">
    <source>
        <dbReference type="SAM" id="Phobius"/>
    </source>
</evidence>